<dbReference type="InterPro" id="IPR013839">
    <property type="entry name" value="DNAligase_adenylation"/>
</dbReference>
<sequence length="667" mass="73545">MAPIPKDIAARAAQLRDAIHHYRTEYHVYDREPISPEALDSLKRELSELEAKYPELVTPDSPTQRVAGAALPKFQKVPHKVPQWSLSDAFSEDDMREFDARVKRFLKEYAIEDAPEYICELKIDGLKIVLTYENGSLKTAATRGDGKIGEDVTMNVRTIESVPLTVSEKSTFVVEGEVWLGEKELERINKERAAHNEPPFANPRNAAAGSLRQLDPRIAAARKLDVFLYDLAAYEGTFPETQDAELAHLKSLGFKINPHFKVCATIDEVIAYWRQWQGKHAKQDYWIDGVVVKVRAKYMQDAIGFTGKGPRWAIAFKFPTEQATTVVEDITLQVGRTGVITPVAELRPVSILGTTVSRATLHNEDEIRRLDVRIGDTVILEKAGDVIPDIKCVLTELRPKNTKPYVFPPFMEGIGEIYRPEGEVAWRARNPKNAIQQMRRIAYFASKANFDIAHCGPKTVQALMDAGLVAHPSDLFSLTAGDIYVLEGFGEKSAQELVAAIAARRTVSLPRFISALAIPSIGEETAHTLAKTFGTFDAFLKASEDELIAIHDIGPETVAAVLTWKQDAAAQHELAKLRTFVTPGAFTAPQAGVFDGMHIVVTGTLPTLSRDDAEALIRKHGGTPASSVSKKTSFVLAGESAGSKLTKAQELGTPVIDEVEFLTRIKG</sequence>
<dbReference type="InterPro" id="IPR001357">
    <property type="entry name" value="BRCT_dom"/>
</dbReference>
<dbReference type="CDD" id="cd17748">
    <property type="entry name" value="BRCT_DNA_ligase_like"/>
    <property type="match status" value="1"/>
</dbReference>
<keyword evidence="7 13" id="KW-0862">Zinc</keyword>
<dbReference type="STRING" id="1798492.A3C89_01775"/>
<dbReference type="GO" id="GO:0005829">
    <property type="term" value="C:cytosol"/>
    <property type="evidence" value="ECO:0007669"/>
    <property type="project" value="TreeGrafter"/>
</dbReference>
<dbReference type="InterPro" id="IPR041663">
    <property type="entry name" value="DisA/LigA_HHH"/>
</dbReference>
<evidence type="ECO:0000313" key="16">
    <source>
        <dbReference type="Proteomes" id="UP000178794"/>
    </source>
</evidence>
<dbReference type="AlphaFoldDB" id="A0A1F6DCH9"/>
<keyword evidence="6 13" id="KW-0227">DNA damage</keyword>
<dbReference type="PANTHER" id="PTHR23389">
    <property type="entry name" value="CHROMOSOME TRANSMISSION FIDELITY FACTOR 18"/>
    <property type="match status" value="1"/>
</dbReference>
<dbReference type="EMBL" id="MFLF01000020">
    <property type="protein sequence ID" value="OGG59116.1"/>
    <property type="molecule type" value="Genomic_DNA"/>
</dbReference>
<dbReference type="InterPro" id="IPR012340">
    <property type="entry name" value="NA-bd_OB-fold"/>
</dbReference>
<dbReference type="CDD" id="cd00114">
    <property type="entry name" value="LIGANc"/>
    <property type="match status" value="1"/>
</dbReference>
<dbReference type="FunFam" id="2.40.50.140:FF:000012">
    <property type="entry name" value="DNA ligase"/>
    <property type="match status" value="1"/>
</dbReference>
<protein>
    <recommendedName>
        <fullName evidence="2 13">DNA ligase</fullName>
        <ecNumber evidence="1 13">6.5.1.2</ecNumber>
    </recommendedName>
    <alternativeName>
        <fullName evidence="13">Polydeoxyribonucleotide synthase [NAD(+)]</fullName>
    </alternativeName>
</protein>
<evidence type="ECO:0000256" key="1">
    <source>
        <dbReference type="ARBA" id="ARBA00012722"/>
    </source>
</evidence>
<dbReference type="Gene3D" id="3.40.50.10190">
    <property type="entry name" value="BRCT domain"/>
    <property type="match status" value="1"/>
</dbReference>
<dbReference type="Gene3D" id="1.10.287.610">
    <property type="entry name" value="Helix hairpin bin"/>
    <property type="match status" value="1"/>
</dbReference>
<evidence type="ECO:0000256" key="8">
    <source>
        <dbReference type="ARBA" id="ARBA00022842"/>
    </source>
</evidence>
<dbReference type="Proteomes" id="UP000178794">
    <property type="component" value="Unassembled WGS sequence"/>
</dbReference>
<evidence type="ECO:0000256" key="12">
    <source>
        <dbReference type="ARBA" id="ARBA00060881"/>
    </source>
</evidence>
<keyword evidence="4 13" id="KW-0235">DNA replication</keyword>
<feature type="domain" description="BRCT" evidence="14">
    <location>
        <begin position="589"/>
        <end position="667"/>
    </location>
</feature>
<dbReference type="Gene3D" id="2.40.50.140">
    <property type="entry name" value="Nucleic acid-binding proteins"/>
    <property type="match status" value="1"/>
</dbReference>
<evidence type="ECO:0000256" key="13">
    <source>
        <dbReference type="HAMAP-Rule" id="MF_01588"/>
    </source>
</evidence>
<dbReference type="GO" id="GO:0003911">
    <property type="term" value="F:DNA ligase (NAD+) activity"/>
    <property type="evidence" value="ECO:0007669"/>
    <property type="project" value="UniProtKB-UniRule"/>
</dbReference>
<comment type="catalytic activity">
    <reaction evidence="11 13">
        <text>NAD(+) + (deoxyribonucleotide)n-3'-hydroxyl + 5'-phospho-(deoxyribonucleotide)m = (deoxyribonucleotide)n+m + AMP + beta-nicotinamide D-nucleotide.</text>
        <dbReference type="EC" id="6.5.1.2"/>
    </reaction>
</comment>
<comment type="caution">
    <text evidence="13">Lacks conserved residue(s) required for the propagation of feature annotation.</text>
</comment>
<dbReference type="Gene3D" id="3.30.470.30">
    <property type="entry name" value="DNA ligase/mRNA capping enzyme"/>
    <property type="match status" value="1"/>
</dbReference>
<organism evidence="15 16">
    <name type="scientific">Candidatus Kaiserbacteria bacterium RIFCSPHIGHO2_02_FULL_50_50</name>
    <dbReference type="NCBI Taxonomy" id="1798492"/>
    <lineage>
        <taxon>Bacteria</taxon>
        <taxon>Candidatus Kaiseribacteriota</taxon>
    </lineage>
</organism>
<dbReference type="GO" id="GO:0046872">
    <property type="term" value="F:metal ion binding"/>
    <property type="evidence" value="ECO:0007669"/>
    <property type="project" value="UniProtKB-KW"/>
</dbReference>
<dbReference type="Pfam" id="PF03120">
    <property type="entry name" value="OB_DNA_ligase"/>
    <property type="match status" value="1"/>
</dbReference>
<accession>A0A1F6DCH9</accession>
<feature type="binding site" evidence="13">
    <location>
        <position position="317"/>
    </location>
    <ligand>
        <name>NAD(+)</name>
        <dbReference type="ChEBI" id="CHEBI:57540"/>
    </ligand>
</feature>
<dbReference type="InterPro" id="IPR033136">
    <property type="entry name" value="DNA_ligase_CS"/>
</dbReference>
<feature type="binding site" evidence="13">
    <location>
        <position position="143"/>
    </location>
    <ligand>
        <name>NAD(+)</name>
        <dbReference type="ChEBI" id="CHEBI:57540"/>
    </ligand>
</feature>
<name>A0A1F6DCH9_9BACT</name>
<evidence type="ECO:0000256" key="10">
    <source>
        <dbReference type="ARBA" id="ARBA00023204"/>
    </source>
</evidence>
<comment type="cofactor">
    <cofactor evidence="13">
        <name>Mg(2+)</name>
        <dbReference type="ChEBI" id="CHEBI:18420"/>
    </cofactor>
    <cofactor evidence="13">
        <name>Mn(2+)</name>
        <dbReference type="ChEBI" id="CHEBI:29035"/>
    </cofactor>
</comment>
<dbReference type="InterPro" id="IPR004150">
    <property type="entry name" value="NAD_DNA_ligase_OB"/>
</dbReference>
<dbReference type="Pfam" id="PF01653">
    <property type="entry name" value="DNA_ligase_aden"/>
    <property type="match status" value="1"/>
</dbReference>
<comment type="function">
    <text evidence="13">DNA ligase that catalyzes the formation of phosphodiester linkages between 5'-phosphoryl and 3'-hydroxyl groups in double-stranded DNA using NAD as a coenzyme and as the energy source for the reaction. It is essential for DNA replication and repair of damaged DNA.</text>
</comment>
<dbReference type="Pfam" id="PF12826">
    <property type="entry name" value="HHH_2"/>
    <property type="match status" value="1"/>
</dbReference>
<keyword evidence="3 13" id="KW-0436">Ligase</keyword>
<keyword evidence="5 13" id="KW-0479">Metal-binding</keyword>
<dbReference type="SUPFAM" id="SSF47781">
    <property type="entry name" value="RuvA domain 2-like"/>
    <property type="match status" value="1"/>
</dbReference>
<evidence type="ECO:0000256" key="6">
    <source>
        <dbReference type="ARBA" id="ARBA00022763"/>
    </source>
</evidence>
<evidence type="ECO:0000256" key="9">
    <source>
        <dbReference type="ARBA" id="ARBA00023027"/>
    </source>
</evidence>
<feature type="binding site" evidence="13">
    <location>
        <position position="120"/>
    </location>
    <ligand>
        <name>NAD(+)</name>
        <dbReference type="ChEBI" id="CHEBI:57540"/>
    </ligand>
</feature>
<evidence type="ECO:0000256" key="2">
    <source>
        <dbReference type="ARBA" id="ARBA00013308"/>
    </source>
</evidence>
<dbReference type="PIRSF" id="PIRSF001604">
    <property type="entry name" value="LigA"/>
    <property type="match status" value="1"/>
</dbReference>
<dbReference type="PROSITE" id="PS01056">
    <property type="entry name" value="DNA_LIGASE_N2"/>
    <property type="match status" value="1"/>
</dbReference>
<proteinExistence type="inferred from homology"/>
<dbReference type="InterPro" id="IPR001679">
    <property type="entry name" value="DNA_ligase"/>
</dbReference>
<dbReference type="SUPFAM" id="SSF52113">
    <property type="entry name" value="BRCT domain"/>
    <property type="match status" value="1"/>
</dbReference>
<evidence type="ECO:0000256" key="3">
    <source>
        <dbReference type="ARBA" id="ARBA00022598"/>
    </source>
</evidence>
<dbReference type="Gene3D" id="1.10.150.20">
    <property type="entry name" value="5' to 3' exonuclease, C-terminal subdomain"/>
    <property type="match status" value="2"/>
</dbReference>
<dbReference type="GO" id="GO:0006281">
    <property type="term" value="P:DNA repair"/>
    <property type="evidence" value="ECO:0007669"/>
    <property type="project" value="UniProtKB-KW"/>
</dbReference>
<reference evidence="15 16" key="1">
    <citation type="journal article" date="2016" name="Nat. Commun.">
        <title>Thousands of microbial genomes shed light on interconnected biogeochemical processes in an aquifer system.</title>
        <authorList>
            <person name="Anantharaman K."/>
            <person name="Brown C.T."/>
            <person name="Hug L.A."/>
            <person name="Sharon I."/>
            <person name="Castelle C.J."/>
            <person name="Probst A.J."/>
            <person name="Thomas B.C."/>
            <person name="Singh A."/>
            <person name="Wilkins M.J."/>
            <person name="Karaoz U."/>
            <person name="Brodie E.L."/>
            <person name="Williams K.H."/>
            <person name="Hubbard S.S."/>
            <person name="Banfield J.F."/>
        </authorList>
    </citation>
    <scope>NUCLEOTIDE SEQUENCE [LARGE SCALE GENOMIC DNA]</scope>
</reference>
<dbReference type="Pfam" id="PF14520">
    <property type="entry name" value="HHH_5"/>
    <property type="match status" value="1"/>
</dbReference>
<feature type="active site" description="N6-AMP-lysine intermediate" evidence="13">
    <location>
        <position position="122"/>
    </location>
</feature>
<dbReference type="InterPro" id="IPR036420">
    <property type="entry name" value="BRCT_dom_sf"/>
</dbReference>
<gene>
    <name evidence="13" type="primary">ligA</name>
    <name evidence="15" type="ORF">A3C89_01775</name>
</gene>
<dbReference type="HAMAP" id="MF_01588">
    <property type="entry name" value="DNA_ligase_A"/>
    <property type="match status" value="1"/>
</dbReference>
<dbReference type="SUPFAM" id="SSF50249">
    <property type="entry name" value="Nucleic acid-binding proteins"/>
    <property type="match status" value="1"/>
</dbReference>
<dbReference type="PROSITE" id="PS50172">
    <property type="entry name" value="BRCT"/>
    <property type="match status" value="1"/>
</dbReference>
<feature type="binding site" evidence="13">
    <location>
        <position position="177"/>
    </location>
    <ligand>
        <name>NAD(+)</name>
        <dbReference type="ChEBI" id="CHEBI:57540"/>
    </ligand>
</feature>
<dbReference type="GO" id="GO:0006260">
    <property type="term" value="P:DNA replication"/>
    <property type="evidence" value="ECO:0007669"/>
    <property type="project" value="UniProtKB-KW"/>
</dbReference>
<comment type="similarity">
    <text evidence="12 13">Belongs to the NAD-dependent DNA ligase family. LigA subfamily.</text>
</comment>
<comment type="caution">
    <text evidence="15">The sequence shown here is derived from an EMBL/GenBank/DDBJ whole genome shotgun (WGS) entry which is preliminary data.</text>
</comment>
<evidence type="ECO:0000256" key="7">
    <source>
        <dbReference type="ARBA" id="ARBA00022833"/>
    </source>
</evidence>
<keyword evidence="8 13" id="KW-0460">Magnesium</keyword>
<dbReference type="InterPro" id="IPR013840">
    <property type="entry name" value="DNAligase_N"/>
</dbReference>
<dbReference type="NCBIfam" id="NF005932">
    <property type="entry name" value="PRK07956.1"/>
    <property type="match status" value="1"/>
</dbReference>
<dbReference type="PANTHER" id="PTHR23389:SF9">
    <property type="entry name" value="DNA LIGASE"/>
    <property type="match status" value="1"/>
</dbReference>
<dbReference type="SMART" id="SM00532">
    <property type="entry name" value="LIGANc"/>
    <property type="match status" value="1"/>
</dbReference>
<evidence type="ECO:0000259" key="14">
    <source>
        <dbReference type="PROSITE" id="PS50172"/>
    </source>
</evidence>
<dbReference type="FunFam" id="3.30.470.30:FF:000001">
    <property type="entry name" value="DNA ligase"/>
    <property type="match status" value="1"/>
</dbReference>
<dbReference type="SMART" id="SM00292">
    <property type="entry name" value="BRCT"/>
    <property type="match status" value="1"/>
</dbReference>
<dbReference type="SUPFAM" id="SSF56091">
    <property type="entry name" value="DNA ligase/mRNA capping enzyme, catalytic domain"/>
    <property type="match status" value="1"/>
</dbReference>
<evidence type="ECO:0000256" key="11">
    <source>
        <dbReference type="ARBA" id="ARBA00034005"/>
    </source>
</evidence>
<dbReference type="Pfam" id="PF00533">
    <property type="entry name" value="BRCT"/>
    <property type="match status" value="1"/>
</dbReference>
<evidence type="ECO:0000313" key="15">
    <source>
        <dbReference type="EMBL" id="OGG59116.1"/>
    </source>
</evidence>
<keyword evidence="10 13" id="KW-0234">DNA repair</keyword>
<dbReference type="InterPro" id="IPR010994">
    <property type="entry name" value="RuvA_2-like"/>
</dbReference>
<dbReference type="NCBIfam" id="TIGR00575">
    <property type="entry name" value="dnlj"/>
    <property type="match status" value="1"/>
</dbReference>
<keyword evidence="13" id="KW-0464">Manganese</keyword>
<evidence type="ECO:0000256" key="4">
    <source>
        <dbReference type="ARBA" id="ARBA00022705"/>
    </source>
</evidence>
<evidence type="ECO:0000256" key="5">
    <source>
        <dbReference type="ARBA" id="ARBA00022723"/>
    </source>
</evidence>
<keyword evidence="9 13" id="KW-0520">NAD</keyword>
<feature type="binding site" evidence="13">
    <location>
        <begin position="85"/>
        <end position="86"/>
    </location>
    <ligand>
        <name>NAD(+)</name>
        <dbReference type="ChEBI" id="CHEBI:57540"/>
    </ligand>
</feature>
<feature type="binding site" evidence="13">
    <location>
        <position position="293"/>
    </location>
    <ligand>
        <name>NAD(+)</name>
        <dbReference type="ChEBI" id="CHEBI:57540"/>
    </ligand>
</feature>
<dbReference type="EC" id="6.5.1.2" evidence="1 13"/>